<proteinExistence type="predicted"/>
<dbReference type="STRING" id="1120996.SAMN02746066_03255"/>
<protein>
    <submittedName>
        <fullName evidence="1">Uncharacterized protein</fullName>
    </submittedName>
</protein>
<gene>
    <name evidence="1" type="ORF">SAMN02746066_03255</name>
</gene>
<name>A0A1M7LGK5_9FIRM</name>
<reference evidence="1 2" key="1">
    <citation type="submission" date="2016-11" db="EMBL/GenBank/DDBJ databases">
        <authorList>
            <person name="Jaros S."/>
            <person name="Januszkiewicz K."/>
            <person name="Wedrychowicz H."/>
        </authorList>
    </citation>
    <scope>NUCLEOTIDE SEQUENCE [LARGE SCALE GENOMIC DNA]</scope>
    <source>
        <strain evidence="1 2">DSM 15930</strain>
    </source>
</reference>
<evidence type="ECO:0000313" key="1">
    <source>
        <dbReference type="EMBL" id="SHM77230.1"/>
    </source>
</evidence>
<keyword evidence="2" id="KW-1185">Reference proteome</keyword>
<accession>A0A1M7LGK5</accession>
<sequence>MKSVIFCRFKLEKYLKYMGWKKVPLAHWAADKNEREVHWDGRHWIIDGYIVEDDWIGE</sequence>
<dbReference type="AlphaFoldDB" id="A0A1M7LGK5"/>
<dbReference type="RefSeq" id="WP_170865516.1">
    <property type="nucleotide sequence ID" value="NZ_FRCP01000016.1"/>
</dbReference>
<dbReference type="Proteomes" id="UP000184038">
    <property type="component" value="Unassembled WGS sequence"/>
</dbReference>
<organism evidence="1 2">
    <name type="scientific">Anaerosporobacter mobilis DSM 15930</name>
    <dbReference type="NCBI Taxonomy" id="1120996"/>
    <lineage>
        <taxon>Bacteria</taxon>
        <taxon>Bacillati</taxon>
        <taxon>Bacillota</taxon>
        <taxon>Clostridia</taxon>
        <taxon>Lachnospirales</taxon>
        <taxon>Lachnospiraceae</taxon>
        <taxon>Anaerosporobacter</taxon>
    </lineage>
</organism>
<dbReference type="EMBL" id="FRCP01000016">
    <property type="protein sequence ID" value="SHM77230.1"/>
    <property type="molecule type" value="Genomic_DNA"/>
</dbReference>
<evidence type="ECO:0000313" key="2">
    <source>
        <dbReference type="Proteomes" id="UP000184038"/>
    </source>
</evidence>